<dbReference type="RefSeq" id="WP_243066052.1">
    <property type="nucleotide sequence ID" value="NZ_JAIVFK010000002.1"/>
</dbReference>
<dbReference type="InterPro" id="IPR036206">
    <property type="entry name" value="ThiamineP_synth_sf"/>
</dbReference>
<evidence type="ECO:0000256" key="2">
    <source>
        <dbReference type="ARBA" id="ARBA00022977"/>
    </source>
</evidence>
<dbReference type="InterPro" id="IPR022998">
    <property type="entry name" value="ThiamineP_synth_TenI"/>
</dbReference>
<reference evidence="4" key="1">
    <citation type="journal article" date="2022" name="ISME J.">
        <title>Identification of active gaseous-alkane degraders at natural gas seeps.</title>
        <authorList>
            <person name="Farhan Ul Haque M."/>
            <person name="Hernandez M."/>
            <person name="Crombie A.T."/>
            <person name="Murrell J.C."/>
        </authorList>
    </citation>
    <scope>NUCLEOTIDE SEQUENCE</scope>
    <source>
        <strain evidence="4">PC2</strain>
    </source>
</reference>
<evidence type="ECO:0000313" key="4">
    <source>
        <dbReference type="EMBL" id="MCI4682018.1"/>
    </source>
</evidence>
<comment type="pathway">
    <text evidence="1">Cofactor biosynthesis; thiamine diphosphate biosynthesis.</text>
</comment>
<dbReference type="InterPro" id="IPR013785">
    <property type="entry name" value="Aldolase_TIM"/>
</dbReference>
<dbReference type="PANTHER" id="PTHR20857:SF15">
    <property type="entry name" value="THIAMINE-PHOSPHATE SYNTHASE"/>
    <property type="match status" value="1"/>
</dbReference>
<comment type="caution">
    <text evidence="4">The sequence shown here is derived from an EMBL/GenBank/DDBJ whole genome shotgun (WGS) entry which is preliminary data.</text>
</comment>
<organism evidence="4 5">
    <name type="scientific">Candidatus Rhodoblastus alkanivorans</name>
    <dbReference type="NCBI Taxonomy" id="2954117"/>
    <lineage>
        <taxon>Bacteria</taxon>
        <taxon>Pseudomonadati</taxon>
        <taxon>Pseudomonadota</taxon>
        <taxon>Alphaproteobacteria</taxon>
        <taxon>Hyphomicrobiales</taxon>
        <taxon>Rhodoblastaceae</taxon>
        <taxon>Rhodoblastus</taxon>
    </lineage>
</organism>
<evidence type="ECO:0000313" key="5">
    <source>
        <dbReference type="Proteomes" id="UP001139104"/>
    </source>
</evidence>
<dbReference type="PANTHER" id="PTHR20857">
    <property type="entry name" value="THIAMINE-PHOSPHATE PYROPHOSPHORYLASE"/>
    <property type="match status" value="1"/>
</dbReference>
<name>A0ABS9Z2Z1_9HYPH</name>
<keyword evidence="5" id="KW-1185">Reference proteome</keyword>
<keyword evidence="2" id="KW-0784">Thiamine biosynthesis</keyword>
<proteinExistence type="predicted"/>
<dbReference type="CDD" id="cd00564">
    <property type="entry name" value="TMP_TenI"/>
    <property type="match status" value="1"/>
</dbReference>
<gene>
    <name evidence="4" type="ORF">K2U94_04450</name>
</gene>
<accession>A0ABS9Z2Z1</accession>
<dbReference type="SUPFAM" id="SSF51391">
    <property type="entry name" value="Thiamin phosphate synthase"/>
    <property type="match status" value="1"/>
</dbReference>
<dbReference type="EMBL" id="JAIVFP010000001">
    <property type="protein sequence ID" value="MCI4682018.1"/>
    <property type="molecule type" value="Genomic_DNA"/>
</dbReference>
<sequence length="211" mass="21497">MNDFIKPRLYLITPPAAEADAVAPAVEAALGAGDVACVLLRFAILDEGARKKIVKALAPMVQGAGAALLVPDDAALAARAGADGVHVEGFGDNFAAALESLKPERIVGIGALASRDEAMLAGESDADYLMFGALDPGADSAAATAERASWWAELFNVPCVAVAHETADVETLARSGAEFVALGPKFFADPRGIAAAVAEAQAALDRVEAKA</sequence>
<feature type="domain" description="Thiamine phosphate synthase/TenI" evidence="3">
    <location>
        <begin position="9"/>
        <end position="182"/>
    </location>
</feature>
<evidence type="ECO:0000259" key="3">
    <source>
        <dbReference type="Pfam" id="PF02581"/>
    </source>
</evidence>
<protein>
    <submittedName>
        <fullName evidence="4">Thiamine phosphate synthase</fullName>
    </submittedName>
</protein>
<evidence type="ECO:0000256" key="1">
    <source>
        <dbReference type="ARBA" id="ARBA00004948"/>
    </source>
</evidence>
<dbReference type="Pfam" id="PF02581">
    <property type="entry name" value="TMP-TENI"/>
    <property type="match status" value="1"/>
</dbReference>
<dbReference type="Proteomes" id="UP001139104">
    <property type="component" value="Unassembled WGS sequence"/>
</dbReference>
<dbReference type="Gene3D" id="3.20.20.70">
    <property type="entry name" value="Aldolase class I"/>
    <property type="match status" value="1"/>
</dbReference>